<name>Q5I725_DICNO</name>
<proteinExistence type="predicted"/>
<keyword evidence="2 5" id="KW-0812">Transmembrane</keyword>
<dbReference type="GO" id="GO:0016020">
    <property type="term" value="C:membrane"/>
    <property type="evidence" value="ECO:0007669"/>
    <property type="project" value="UniProtKB-SubCell"/>
</dbReference>
<dbReference type="CDD" id="cd16424">
    <property type="entry name" value="VirB8"/>
    <property type="match status" value="1"/>
</dbReference>
<evidence type="ECO:0000256" key="1">
    <source>
        <dbReference type="ARBA" id="ARBA00004167"/>
    </source>
</evidence>
<dbReference type="RefSeq" id="WP_050707965.1">
    <property type="nucleotide sequence ID" value="NZ_CBCRUT010000008.1"/>
</dbReference>
<dbReference type="EMBL" id="AY847513">
    <property type="protein sequence ID" value="AAW31829.1"/>
    <property type="molecule type" value="Genomic_DNA"/>
</dbReference>
<dbReference type="InterPro" id="IPR032710">
    <property type="entry name" value="NTF2-like_dom_sf"/>
</dbReference>
<dbReference type="AlphaFoldDB" id="Q5I725"/>
<accession>Q5I725</accession>
<dbReference type="Gene3D" id="3.10.450.230">
    <property type="entry name" value="VirB8 protein"/>
    <property type="match status" value="1"/>
</dbReference>
<dbReference type="InterPro" id="IPR007430">
    <property type="entry name" value="VirB8"/>
</dbReference>
<evidence type="ECO:0000259" key="6">
    <source>
        <dbReference type="Pfam" id="PF04335"/>
    </source>
</evidence>
<feature type="transmembrane region" description="Helical" evidence="5">
    <location>
        <begin position="21"/>
        <end position="42"/>
    </location>
</feature>
<organism evidence="7">
    <name type="scientific">Dichelobacter nodosus</name>
    <name type="common">Bacteroides nodosus</name>
    <dbReference type="NCBI Taxonomy" id="870"/>
    <lineage>
        <taxon>Bacteria</taxon>
        <taxon>Pseudomonadati</taxon>
        <taxon>Pseudomonadota</taxon>
        <taxon>Gammaproteobacteria</taxon>
        <taxon>Cardiobacteriales</taxon>
        <taxon>Cardiobacteriaceae</taxon>
        <taxon>Dichelobacter</taxon>
    </lineage>
</organism>
<reference evidence="7" key="1">
    <citation type="journal article" date="2009" name="Anaerobe">
        <title>The intD mobile genetic element from Dichelobacter nodosus, the causative agent of ovine footrot, is associated with the benign phenotype.</title>
        <authorList>
            <person name="Tanjung L.R."/>
            <person name="Whittle G."/>
            <person name="Shaw B.E."/>
            <person name="Bloomfield G.A."/>
            <person name="Katz M.E."/>
            <person name="Cheetham B.F."/>
        </authorList>
    </citation>
    <scope>NUCLEOTIDE SEQUENCE</scope>
    <source>
        <strain evidence="7">C305-1</strain>
    </source>
</reference>
<sequence length="231" mass="26103">MTKYFEQRLDEENIKSRKIAWCAFAVMTLVAVLLTLTILRLAPLKRTEVKVLVVDKNTGMPSEVTALTDFETGNIKGITGAEALNKFFTNQYIVAHDSYNFYAIRDAYATVALYSTEQVFNEYKQKFEPPISIEKQLGTGRNLDVTVHSITQEAITTPFKDTENGITMRARIEKVIREGNQNLSRETGTVIITFGYDADVEMDEKARNTNPFGFTVTSYRFTPDMSSGSMQ</sequence>
<dbReference type="SUPFAM" id="SSF54427">
    <property type="entry name" value="NTF2-like"/>
    <property type="match status" value="1"/>
</dbReference>
<keyword evidence="4 5" id="KW-0472">Membrane</keyword>
<dbReference type="Pfam" id="PF04335">
    <property type="entry name" value="VirB8"/>
    <property type="match status" value="1"/>
</dbReference>
<protein>
    <submittedName>
        <fullName evidence="7">VirB8</fullName>
    </submittedName>
</protein>
<evidence type="ECO:0000256" key="5">
    <source>
        <dbReference type="SAM" id="Phobius"/>
    </source>
</evidence>
<comment type="subcellular location">
    <subcellularLocation>
        <location evidence="1">Membrane</location>
        <topology evidence="1">Single-pass membrane protein</topology>
    </subcellularLocation>
</comment>
<gene>
    <name evidence="7" type="primary">virB8</name>
</gene>
<evidence type="ECO:0000256" key="3">
    <source>
        <dbReference type="ARBA" id="ARBA00022989"/>
    </source>
</evidence>
<keyword evidence="3 5" id="KW-1133">Transmembrane helix</keyword>
<evidence type="ECO:0000256" key="4">
    <source>
        <dbReference type="ARBA" id="ARBA00023136"/>
    </source>
</evidence>
<feature type="domain" description="Bacterial virulence protein VirB8" evidence="6">
    <location>
        <begin position="12"/>
        <end position="223"/>
    </location>
</feature>
<evidence type="ECO:0000313" key="7">
    <source>
        <dbReference type="EMBL" id="AAW31829.1"/>
    </source>
</evidence>
<evidence type="ECO:0000256" key="2">
    <source>
        <dbReference type="ARBA" id="ARBA00022692"/>
    </source>
</evidence>